<gene>
    <name evidence="2" type="ORF">EKG83_01125</name>
</gene>
<dbReference type="EMBL" id="CP034550">
    <property type="protein sequence ID" value="QFZ16244.1"/>
    <property type="molecule type" value="Genomic_DNA"/>
</dbReference>
<protein>
    <recommendedName>
        <fullName evidence="4">SH3 domain-containing protein</fullName>
    </recommendedName>
</protein>
<name>A0A5Q0GRX3_SACSY</name>
<keyword evidence="3" id="KW-1185">Reference proteome</keyword>
<dbReference type="OrthoDB" id="3699052at2"/>
<evidence type="ECO:0000313" key="2">
    <source>
        <dbReference type="EMBL" id="QFZ16244.1"/>
    </source>
</evidence>
<feature type="signal peptide" evidence="1">
    <location>
        <begin position="1"/>
        <end position="31"/>
    </location>
</feature>
<evidence type="ECO:0000313" key="3">
    <source>
        <dbReference type="Proteomes" id="UP000325787"/>
    </source>
</evidence>
<proteinExistence type="predicted"/>
<accession>A0A5Q0GRX3</accession>
<dbReference type="Proteomes" id="UP000325787">
    <property type="component" value="Chromosome"/>
</dbReference>
<keyword evidence="1" id="KW-0732">Signal</keyword>
<feature type="chain" id="PRO_5024936062" description="SH3 domain-containing protein" evidence="1">
    <location>
        <begin position="32"/>
        <end position="96"/>
    </location>
</feature>
<dbReference type="KEGG" id="ssyi:EKG83_01125"/>
<evidence type="ECO:0008006" key="4">
    <source>
        <dbReference type="Google" id="ProtNLM"/>
    </source>
</evidence>
<reference evidence="3" key="1">
    <citation type="journal article" date="2021" name="Curr. Microbiol.">
        <title>Complete genome of nocamycin-producing strain Saccharothrix syringae NRRL B-16468 reveals the biosynthetic potential for secondary metabolites.</title>
        <authorList>
            <person name="Mo X."/>
            <person name="Yang S."/>
        </authorList>
    </citation>
    <scope>NUCLEOTIDE SEQUENCE [LARGE SCALE GENOMIC DNA]</scope>
    <source>
        <strain evidence="3">ATCC 51364 / DSM 43886 / JCM 6844 / KCTC 9398 / NBRC 14523 / NRRL B-16468 / INA 2240</strain>
    </source>
</reference>
<evidence type="ECO:0000256" key="1">
    <source>
        <dbReference type="SAM" id="SignalP"/>
    </source>
</evidence>
<sequence>MHRGLRLVVKIPLITALAAVALVATAAPALAANGTVGERETVCATDLYVRTAPNDGPWMGTLYRNQTFLVKGPKVGNYVYGFAYGHVNAHGWVADG</sequence>
<organism evidence="2 3">
    <name type="scientific">Saccharothrix syringae</name>
    <name type="common">Nocardiopsis syringae</name>
    <dbReference type="NCBI Taxonomy" id="103733"/>
    <lineage>
        <taxon>Bacteria</taxon>
        <taxon>Bacillati</taxon>
        <taxon>Actinomycetota</taxon>
        <taxon>Actinomycetes</taxon>
        <taxon>Pseudonocardiales</taxon>
        <taxon>Pseudonocardiaceae</taxon>
        <taxon>Saccharothrix</taxon>
    </lineage>
</organism>
<dbReference type="AlphaFoldDB" id="A0A5Q0GRX3"/>